<name>A0A3R7QLY3_PENVA</name>
<dbReference type="GO" id="GO:0018812">
    <property type="term" value="F:3-hydroxyacyl-CoA dehydratase activity"/>
    <property type="evidence" value="ECO:0007669"/>
    <property type="project" value="UniProtKB-ARBA"/>
</dbReference>
<dbReference type="GO" id="GO:0005739">
    <property type="term" value="C:mitochondrion"/>
    <property type="evidence" value="ECO:0007669"/>
    <property type="project" value="TreeGrafter"/>
</dbReference>
<reference evidence="2 3" key="1">
    <citation type="submission" date="2018-04" db="EMBL/GenBank/DDBJ databases">
        <authorList>
            <person name="Zhang X."/>
            <person name="Yuan J."/>
            <person name="Li F."/>
            <person name="Xiang J."/>
        </authorList>
    </citation>
    <scope>NUCLEOTIDE SEQUENCE [LARGE SCALE GENOMIC DNA]</scope>
    <source>
        <tissue evidence="2">Muscle</tissue>
    </source>
</reference>
<dbReference type="GO" id="GO:0006633">
    <property type="term" value="P:fatty acid biosynthetic process"/>
    <property type="evidence" value="ECO:0007669"/>
    <property type="project" value="TreeGrafter"/>
</dbReference>
<evidence type="ECO:0000313" key="3">
    <source>
        <dbReference type="Proteomes" id="UP000283509"/>
    </source>
</evidence>
<organism evidence="2 3">
    <name type="scientific">Penaeus vannamei</name>
    <name type="common">Whiteleg shrimp</name>
    <name type="synonym">Litopenaeus vannamei</name>
    <dbReference type="NCBI Taxonomy" id="6689"/>
    <lineage>
        <taxon>Eukaryota</taxon>
        <taxon>Metazoa</taxon>
        <taxon>Ecdysozoa</taxon>
        <taxon>Arthropoda</taxon>
        <taxon>Crustacea</taxon>
        <taxon>Multicrustacea</taxon>
        <taxon>Malacostraca</taxon>
        <taxon>Eumalacostraca</taxon>
        <taxon>Eucarida</taxon>
        <taxon>Decapoda</taxon>
        <taxon>Dendrobranchiata</taxon>
        <taxon>Penaeoidea</taxon>
        <taxon>Penaeidae</taxon>
        <taxon>Penaeus</taxon>
    </lineage>
</organism>
<feature type="domain" description="MaoC-like" evidence="1">
    <location>
        <begin position="38"/>
        <end position="130"/>
    </location>
</feature>
<dbReference type="GO" id="GO:0019171">
    <property type="term" value="F:(3R)-hydroxyacyl-[acyl-carrier-protein] dehydratase activity"/>
    <property type="evidence" value="ECO:0007669"/>
    <property type="project" value="TreeGrafter"/>
</dbReference>
<sequence>MPLLFGVPRSLVHCSVGNVIKGFRRCLALKVGDNATLTKRITKEDVTQFGNLTGDTNPIHVDDLYVRENTKFERCVVHGAFLNSLVSSVIGTQLPGPGTVVVKQELNFPSPCYVGEEVEVSVKVKDVRKIITVEFLCRSNSGNVVLWGIAKLVHQPVSKK</sequence>
<dbReference type="AlphaFoldDB" id="A0A3R7QLY3"/>
<dbReference type="InterPro" id="IPR050965">
    <property type="entry name" value="UPF0336/Enoyl-CoA_hydratase"/>
</dbReference>
<dbReference type="InterPro" id="IPR002539">
    <property type="entry name" value="MaoC-like_dom"/>
</dbReference>
<dbReference type="Gene3D" id="3.10.129.10">
    <property type="entry name" value="Hotdog Thioesterase"/>
    <property type="match status" value="1"/>
</dbReference>
<dbReference type="EMBL" id="QCYY01000710">
    <property type="protein sequence ID" value="ROT83252.1"/>
    <property type="molecule type" value="Genomic_DNA"/>
</dbReference>
<reference evidence="2 3" key="2">
    <citation type="submission" date="2019-01" db="EMBL/GenBank/DDBJ databases">
        <title>The decoding of complex shrimp genome reveals the adaptation for benthos swimmer, frequently molting mechanism and breeding impact on genome.</title>
        <authorList>
            <person name="Sun Y."/>
            <person name="Gao Y."/>
            <person name="Yu Y."/>
        </authorList>
    </citation>
    <scope>NUCLEOTIDE SEQUENCE [LARGE SCALE GENOMIC DNA]</scope>
    <source>
        <tissue evidence="2">Muscle</tissue>
    </source>
</reference>
<dbReference type="STRING" id="6689.A0A3R7QLY3"/>
<comment type="caution">
    <text evidence="2">The sequence shown here is derived from an EMBL/GenBank/DDBJ whole genome shotgun (WGS) entry which is preliminary data.</text>
</comment>
<dbReference type="Proteomes" id="UP000283509">
    <property type="component" value="Unassembled WGS sequence"/>
</dbReference>
<dbReference type="OrthoDB" id="201709at2759"/>
<dbReference type="CDD" id="cd03449">
    <property type="entry name" value="R_hydratase"/>
    <property type="match status" value="1"/>
</dbReference>
<dbReference type="SUPFAM" id="SSF54637">
    <property type="entry name" value="Thioesterase/thiol ester dehydrase-isomerase"/>
    <property type="match status" value="1"/>
</dbReference>
<dbReference type="PANTHER" id="PTHR43437:SF3">
    <property type="entry name" value="HYDROXYACYL-THIOESTER DEHYDRATASE TYPE 2, MITOCHONDRIAL"/>
    <property type="match status" value="1"/>
</dbReference>
<accession>A0A3R7QLY3</accession>
<dbReference type="InterPro" id="IPR029069">
    <property type="entry name" value="HotDog_dom_sf"/>
</dbReference>
<dbReference type="PANTHER" id="PTHR43437">
    <property type="entry name" value="HYDROXYACYL-THIOESTER DEHYDRATASE TYPE 2, MITOCHONDRIAL-RELATED"/>
    <property type="match status" value="1"/>
</dbReference>
<evidence type="ECO:0000259" key="1">
    <source>
        <dbReference type="Pfam" id="PF01575"/>
    </source>
</evidence>
<protein>
    <recommendedName>
        <fullName evidence="1">MaoC-like domain-containing protein</fullName>
    </recommendedName>
</protein>
<dbReference type="Pfam" id="PF01575">
    <property type="entry name" value="MaoC_dehydratas"/>
    <property type="match status" value="1"/>
</dbReference>
<keyword evidence="3" id="KW-1185">Reference proteome</keyword>
<gene>
    <name evidence="2" type="ORF">C7M84_023569</name>
</gene>
<evidence type="ECO:0000313" key="2">
    <source>
        <dbReference type="EMBL" id="ROT83252.1"/>
    </source>
</evidence>
<proteinExistence type="predicted"/>